<organism evidence="2 3">
    <name type="scientific">Ditylenchus dipsaci</name>
    <dbReference type="NCBI Taxonomy" id="166011"/>
    <lineage>
        <taxon>Eukaryota</taxon>
        <taxon>Metazoa</taxon>
        <taxon>Ecdysozoa</taxon>
        <taxon>Nematoda</taxon>
        <taxon>Chromadorea</taxon>
        <taxon>Rhabditida</taxon>
        <taxon>Tylenchina</taxon>
        <taxon>Tylenchomorpha</taxon>
        <taxon>Sphaerularioidea</taxon>
        <taxon>Anguinidae</taxon>
        <taxon>Anguininae</taxon>
        <taxon>Ditylenchus</taxon>
    </lineage>
</organism>
<feature type="region of interest" description="Disordered" evidence="1">
    <location>
        <begin position="97"/>
        <end position="132"/>
    </location>
</feature>
<reference evidence="3" key="1">
    <citation type="submission" date="2022-11" db="UniProtKB">
        <authorList>
            <consortium name="WormBaseParasite"/>
        </authorList>
    </citation>
    <scope>IDENTIFICATION</scope>
</reference>
<evidence type="ECO:0000313" key="3">
    <source>
        <dbReference type="WBParaSite" id="jg26190"/>
    </source>
</evidence>
<accession>A0A915E664</accession>
<evidence type="ECO:0000313" key="2">
    <source>
        <dbReference type="Proteomes" id="UP000887574"/>
    </source>
</evidence>
<sequence length="132" mass="14163">MRIAIDQDEDGNFYIPPERFTEFAGSYAQVENYRVLCCMGGGSGRLAAFASEDNTPNEPPIRIYPAAGNKFKVVPAKYTGGHKISPTSGPVPVMEEIAKVQPGSKKASPSASPSADDLLFTGNNDSQPLLKR</sequence>
<name>A0A915E664_9BILA</name>
<feature type="compositionally biased region" description="Polar residues" evidence="1">
    <location>
        <begin position="121"/>
        <end position="132"/>
    </location>
</feature>
<keyword evidence="2" id="KW-1185">Reference proteome</keyword>
<feature type="compositionally biased region" description="Low complexity" evidence="1">
    <location>
        <begin position="104"/>
        <end position="115"/>
    </location>
</feature>
<dbReference type="Proteomes" id="UP000887574">
    <property type="component" value="Unplaced"/>
</dbReference>
<evidence type="ECO:0000256" key="1">
    <source>
        <dbReference type="SAM" id="MobiDB-lite"/>
    </source>
</evidence>
<dbReference type="AlphaFoldDB" id="A0A915E664"/>
<protein>
    <submittedName>
        <fullName evidence="3">Uncharacterized protein</fullName>
    </submittedName>
</protein>
<dbReference type="WBParaSite" id="jg26190">
    <property type="protein sequence ID" value="jg26190"/>
    <property type="gene ID" value="jg26190"/>
</dbReference>
<proteinExistence type="predicted"/>